<keyword evidence="2" id="KW-1185">Reference proteome</keyword>
<gene>
    <name evidence="1" type="ORF">H2198_005502</name>
</gene>
<comment type="caution">
    <text evidence="1">The sequence shown here is derived from an EMBL/GenBank/DDBJ whole genome shotgun (WGS) entry which is preliminary data.</text>
</comment>
<protein>
    <submittedName>
        <fullName evidence="1">Uncharacterized protein</fullName>
    </submittedName>
</protein>
<name>A0ACC3A5K5_9EURO</name>
<accession>A0ACC3A5K5</accession>
<sequence length="1204" mass="136072">MHATKCDDEDEPNNFDVDHVPECLRQYLITVREPCDIYKSVNRSHDQRLRLLLRRFTNQIQHGCKNPHCNVPTCLSYRKRNAGGPVRPYTDVAARALAVKCVERCASSESLDEVLKRKKGRRTQTPGNARGASGSGLCWNEPVVPWYSHSEEHLRRRRVASEQAVYHQNGTPTKPSVNRTHLEANGHVKSPKSVAELFTVTGPRSGTGPNIDGRGEAQHSTNDQYDSKGEMTLEQGLGRTRRKSLEYVNGSVPELLIAPHRIVQSKKDPASLSQFMFDDPHVRTLEDTPEHEPGFFKSGKHSQGALRPASPRIRTPSQYYPHTQNDASEDGDQHDRQRREQFDAPTPCTTFRLLPASAVLWLKSLVLKHKTEESSLLQPGEHEGMLPLVASLEALIEQSLYFTFSDPYRLILSAATWDSYALPDVWNIRGEAIRDISQTEFELCHSRKVCLIPMWRSLGLLCRDILWLLHAIQHRRNHYDDNATASHIIQYMVTALRRCYYCPPFTKSEPPYIAKYRSNAQVAHLLVLVLNIALGLYQGSSNASYSEAYSAADYASDNWGSHTLLRIEHLSEAPDPTLSQISISMADLISHRIAVDVARKAQSPGLGKPDEERDIVTCIISILCNPPMSIDPASAQLNCHSRFLELMQAVIHAEWDRVPFVQRTGPVWGALEVLRGMHKCRHTLKLTNDKFEIPSVGTALDEVAMPYEWLSHQPGDHTTHILNYPFLFAPTQIVKYFRSLNLQIMKRSHEKAMGVYNHGKHQLVRSTWRVNGLVEVLDKIRIHMAKYFVMTISRDRSLEDAIGQIWRRERQELLRPLKVRLGKGEGEEGLDHGGVQQEFFRLIFAEAFDPKYGMFDTDSTTHVTWFKPSSLEPLYKFEALGVLLGLAIFNGVTVPITMPLAFYMKILGLEVKAIADIEDGWPELAKSFTIMLDWQNGDVGDVIARTYEFTYEAFGEMISINMSKTNQQPDSLGGYKSLKGKERASPLDGRISEPRTNPNTSETDLTNAHLTNGTTSDHYKSSEVEEAPLVTNDNREAFVSDYIDHLINITIQPQFSAFLRGLQTIISPRSLSLFSHSPSTLKLLVEGHPLSQLLDLTAWSAATTYEDYEPSDPIVIWFWKILMEDFTQGQLRRLLEFVTASDRIPVNGWKGVTFIVQRNGEGDERLPGSSTCYGRLLLPNYSSKEVLKEKLEKAVENSLGFGAL</sequence>
<organism evidence="1 2">
    <name type="scientific">Neophaeococcomyces mojaviensis</name>
    <dbReference type="NCBI Taxonomy" id="3383035"/>
    <lineage>
        <taxon>Eukaryota</taxon>
        <taxon>Fungi</taxon>
        <taxon>Dikarya</taxon>
        <taxon>Ascomycota</taxon>
        <taxon>Pezizomycotina</taxon>
        <taxon>Eurotiomycetes</taxon>
        <taxon>Chaetothyriomycetidae</taxon>
        <taxon>Chaetothyriales</taxon>
        <taxon>Chaetothyriales incertae sedis</taxon>
        <taxon>Neophaeococcomyces</taxon>
    </lineage>
</organism>
<proteinExistence type="predicted"/>
<dbReference type="EMBL" id="JAPDRQ010000091">
    <property type="protein sequence ID" value="KAJ9655705.1"/>
    <property type="molecule type" value="Genomic_DNA"/>
</dbReference>
<reference evidence="1" key="1">
    <citation type="submission" date="2022-10" db="EMBL/GenBank/DDBJ databases">
        <title>Culturing micro-colonial fungi from biological soil crusts in the Mojave desert and describing Neophaeococcomyces mojavensis, and introducing the new genera and species Taxawa tesnikishii.</title>
        <authorList>
            <person name="Kurbessoian T."/>
            <person name="Stajich J.E."/>
        </authorList>
    </citation>
    <scope>NUCLEOTIDE SEQUENCE</scope>
    <source>
        <strain evidence="1">JES_112</strain>
    </source>
</reference>
<dbReference type="Proteomes" id="UP001172386">
    <property type="component" value="Unassembled WGS sequence"/>
</dbReference>
<evidence type="ECO:0000313" key="1">
    <source>
        <dbReference type="EMBL" id="KAJ9655705.1"/>
    </source>
</evidence>
<evidence type="ECO:0000313" key="2">
    <source>
        <dbReference type="Proteomes" id="UP001172386"/>
    </source>
</evidence>